<accession>X1CB57</accession>
<proteinExistence type="predicted"/>
<name>X1CB57_9ZZZZ</name>
<organism evidence="2">
    <name type="scientific">marine sediment metagenome</name>
    <dbReference type="NCBI Taxonomy" id="412755"/>
    <lineage>
        <taxon>unclassified sequences</taxon>
        <taxon>metagenomes</taxon>
        <taxon>ecological metagenomes</taxon>
    </lineage>
</organism>
<feature type="non-terminal residue" evidence="2">
    <location>
        <position position="133"/>
    </location>
</feature>
<dbReference type="EMBL" id="BART01038351">
    <property type="protein sequence ID" value="GAH05416.1"/>
    <property type="molecule type" value="Genomic_DNA"/>
</dbReference>
<gene>
    <name evidence="2" type="ORF">S01H4_63656</name>
</gene>
<reference evidence="2" key="1">
    <citation type="journal article" date="2014" name="Front. Microbiol.">
        <title>High frequency of phylogenetically diverse reductive dehalogenase-homologous genes in deep subseafloor sedimentary metagenomes.</title>
        <authorList>
            <person name="Kawai M."/>
            <person name="Futagami T."/>
            <person name="Toyoda A."/>
            <person name="Takaki Y."/>
            <person name="Nishi S."/>
            <person name="Hori S."/>
            <person name="Arai W."/>
            <person name="Tsubouchi T."/>
            <person name="Morono Y."/>
            <person name="Uchiyama I."/>
            <person name="Ito T."/>
            <person name="Fujiyama A."/>
            <person name="Inagaki F."/>
            <person name="Takami H."/>
        </authorList>
    </citation>
    <scope>NUCLEOTIDE SEQUENCE</scope>
    <source>
        <strain evidence="2">Expedition CK06-06</strain>
    </source>
</reference>
<feature type="region of interest" description="Disordered" evidence="1">
    <location>
        <begin position="84"/>
        <end position="114"/>
    </location>
</feature>
<evidence type="ECO:0000313" key="2">
    <source>
        <dbReference type="EMBL" id="GAH05416.1"/>
    </source>
</evidence>
<protein>
    <submittedName>
        <fullName evidence="2">Uncharacterized protein</fullName>
    </submittedName>
</protein>
<sequence>IYHNDIIELLGDIQLKNYLNWTSESRVVDIIHELNLKIQEALHKPKAITGQELSPIKTSEKSNEALDAVEYITPDLNAYPPEYQSGEIIPPSDPNIDLSHTEQISTDSSEKKATVPIRETKIEATQPYVEPIF</sequence>
<comment type="caution">
    <text evidence="2">The sequence shown here is derived from an EMBL/GenBank/DDBJ whole genome shotgun (WGS) entry which is preliminary data.</text>
</comment>
<feature type="non-terminal residue" evidence="2">
    <location>
        <position position="1"/>
    </location>
</feature>
<dbReference type="AlphaFoldDB" id="X1CB57"/>
<evidence type="ECO:0000256" key="1">
    <source>
        <dbReference type="SAM" id="MobiDB-lite"/>
    </source>
</evidence>